<dbReference type="Proteomes" id="UP000440578">
    <property type="component" value="Unassembled WGS sequence"/>
</dbReference>
<keyword evidence="2" id="KW-1185">Reference proteome</keyword>
<protein>
    <submittedName>
        <fullName evidence="1">Uncharacterized protein</fullName>
    </submittedName>
</protein>
<organism evidence="1 2">
    <name type="scientific">Amphibalanus amphitrite</name>
    <name type="common">Striped barnacle</name>
    <name type="synonym">Balanus amphitrite</name>
    <dbReference type="NCBI Taxonomy" id="1232801"/>
    <lineage>
        <taxon>Eukaryota</taxon>
        <taxon>Metazoa</taxon>
        <taxon>Ecdysozoa</taxon>
        <taxon>Arthropoda</taxon>
        <taxon>Crustacea</taxon>
        <taxon>Multicrustacea</taxon>
        <taxon>Cirripedia</taxon>
        <taxon>Thoracica</taxon>
        <taxon>Thoracicalcarea</taxon>
        <taxon>Balanomorpha</taxon>
        <taxon>Balanoidea</taxon>
        <taxon>Balanidae</taxon>
        <taxon>Amphibalaninae</taxon>
        <taxon>Amphibalanus</taxon>
    </lineage>
</organism>
<dbReference type="InterPro" id="IPR036291">
    <property type="entry name" value="NAD(P)-bd_dom_sf"/>
</dbReference>
<dbReference type="OrthoDB" id="16464at2759"/>
<gene>
    <name evidence="1" type="ORF">FJT64_008828</name>
</gene>
<sequence>MTSRENVLLLGGNGLIGSETAAQLIAEGGSDLTLLSRGTRYFDVGHARLTAQLPRWDFVVDFSALQASDVTSVLEALGGKVGHYIYISSDSVYEAWLQYLPHVGRPVPVTSTVNTCATSYVYVGDVARVVRTVMGRVRAGRPPRGAFNISLGPELSRCLKLIIIYTLPSVTRGPISIARARRELDFEPTPWPTVRKELVGFYLDAFHRFPKERQVILENLQHMAVDEEHRQRLKVAFRETLERGSAGETPAAQQKDAAPA</sequence>
<evidence type="ECO:0000313" key="1">
    <source>
        <dbReference type="EMBL" id="KAF0293282.1"/>
    </source>
</evidence>
<reference evidence="1 2" key="1">
    <citation type="submission" date="2019-07" db="EMBL/GenBank/DDBJ databases">
        <title>Draft genome assembly of a fouling barnacle, Amphibalanus amphitrite (Darwin, 1854): The first reference genome for Thecostraca.</title>
        <authorList>
            <person name="Kim W."/>
        </authorList>
    </citation>
    <scope>NUCLEOTIDE SEQUENCE [LARGE SCALE GENOMIC DNA]</scope>
    <source>
        <strain evidence="1">SNU_AA5</strain>
        <tissue evidence="1">Soma without cirri and trophi</tissue>
    </source>
</reference>
<dbReference type="EMBL" id="VIIS01001755">
    <property type="protein sequence ID" value="KAF0293282.1"/>
    <property type="molecule type" value="Genomic_DNA"/>
</dbReference>
<dbReference type="AlphaFoldDB" id="A0A6A4VRG4"/>
<dbReference type="SUPFAM" id="SSF51735">
    <property type="entry name" value="NAD(P)-binding Rossmann-fold domains"/>
    <property type="match status" value="1"/>
</dbReference>
<dbReference type="Gene3D" id="3.40.50.720">
    <property type="entry name" value="NAD(P)-binding Rossmann-like Domain"/>
    <property type="match status" value="1"/>
</dbReference>
<comment type="caution">
    <text evidence="1">The sequence shown here is derived from an EMBL/GenBank/DDBJ whole genome shotgun (WGS) entry which is preliminary data.</text>
</comment>
<proteinExistence type="predicted"/>
<evidence type="ECO:0000313" key="2">
    <source>
        <dbReference type="Proteomes" id="UP000440578"/>
    </source>
</evidence>
<name>A0A6A4VRG4_AMPAM</name>
<accession>A0A6A4VRG4</accession>